<dbReference type="EMBL" id="MU128917">
    <property type="protein sequence ID" value="KAF9519525.1"/>
    <property type="molecule type" value="Genomic_DNA"/>
</dbReference>
<proteinExistence type="predicted"/>
<protein>
    <recommendedName>
        <fullName evidence="3">Thioredoxin-like protein</fullName>
    </recommendedName>
</protein>
<name>A0A9P6B9R8_9AGAM</name>
<keyword evidence="2" id="KW-1185">Reference proteome</keyword>
<organism evidence="1 2">
    <name type="scientific">Hydnum rufescens UP504</name>
    <dbReference type="NCBI Taxonomy" id="1448309"/>
    <lineage>
        <taxon>Eukaryota</taxon>
        <taxon>Fungi</taxon>
        <taxon>Dikarya</taxon>
        <taxon>Basidiomycota</taxon>
        <taxon>Agaricomycotina</taxon>
        <taxon>Agaricomycetes</taxon>
        <taxon>Cantharellales</taxon>
        <taxon>Hydnaceae</taxon>
        <taxon>Hydnum</taxon>
    </lineage>
</organism>
<sequence length="142" mass="16480">MDEKEVIQTSAKENKCIIHFFHRDFRRCQVMDKHLEILAPRHFSTRFVRVFVENVPWLVEKLQIKILPCVVCFINGVSRDRLIGFEEIGNDDSFTTSALELRLSQSGVISAPQSKSLSLKTHIHPPRSEITRMRMRMMIGAI</sequence>
<dbReference type="SUPFAM" id="SSF52833">
    <property type="entry name" value="Thioredoxin-like"/>
    <property type="match status" value="1"/>
</dbReference>
<dbReference type="Gene3D" id="3.40.30.10">
    <property type="entry name" value="Glutaredoxin"/>
    <property type="match status" value="1"/>
</dbReference>
<gene>
    <name evidence="1" type="ORF">BS47DRAFT_1336960</name>
</gene>
<evidence type="ECO:0000313" key="2">
    <source>
        <dbReference type="Proteomes" id="UP000886523"/>
    </source>
</evidence>
<accession>A0A9P6B9R8</accession>
<comment type="caution">
    <text evidence="1">The sequence shown here is derived from an EMBL/GenBank/DDBJ whole genome shotgun (WGS) entry which is preliminary data.</text>
</comment>
<dbReference type="PANTHER" id="PTHR21148">
    <property type="entry name" value="THIOREDOXIN DOMAIN-CONTAINING PROTEIN 9"/>
    <property type="match status" value="1"/>
</dbReference>
<feature type="non-terminal residue" evidence="1">
    <location>
        <position position="142"/>
    </location>
</feature>
<dbReference type="AlphaFoldDB" id="A0A9P6B9R8"/>
<reference evidence="1" key="1">
    <citation type="journal article" date="2020" name="Nat. Commun.">
        <title>Large-scale genome sequencing of mycorrhizal fungi provides insights into the early evolution of symbiotic traits.</title>
        <authorList>
            <person name="Miyauchi S."/>
            <person name="Kiss E."/>
            <person name="Kuo A."/>
            <person name="Drula E."/>
            <person name="Kohler A."/>
            <person name="Sanchez-Garcia M."/>
            <person name="Morin E."/>
            <person name="Andreopoulos B."/>
            <person name="Barry K.W."/>
            <person name="Bonito G."/>
            <person name="Buee M."/>
            <person name="Carver A."/>
            <person name="Chen C."/>
            <person name="Cichocki N."/>
            <person name="Clum A."/>
            <person name="Culley D."/>
            <person name="Crous P.W."/>
            <person name="Fauchery L."/>
            <person name="Girlanda M."/>
            <person name="Hayes R.D."/>
            <person name="Keri Z."/>
            <person name="LaButti K."/>
            <person name="Lipzen A."/>
            <person name="Lombard V."/>
            <person name="Magnuson J."/>
            <person name="Maillard F."/>
            <person name="Murat C."/>
            <person name="Nolan M."/>
            <person name="Ohm R.A."/>
            <person name="Pangilinan J."/>
            <person name="Pereira M.F."/>
            <person name="Perotto S."/>
            <person name="Peter M."/>
            <person name="Pfister S."/>
            <person name="Riley R."/>
            <person name="Sitrit Y."/>
            <person name="Stielow J.B."/>
            <person name="Szollosi G."/>
            <person name="Zifcakova L."/>
            <person name="Stursova M."/>
            <person name="Spatafora J.W."/>
            <person name="Tedersoo L."/>
            <person name="Vaario L.M."/>
            <person name="Yamada A."/>
            <person name="Yan M."/>
            <person name="Wang P."/>
            <person name="Xu J."/>
            <person name="Bruns T."/>
            <person name="Baldrian P."/>
            <person name="Vilgalys R."/>
            <person name="Dunand C."/>
            <person name="Henrissat B."/>
            <person name="Grigoriev I.V."/>
            <person name="Hibbett D."/>
            <person name="Nagy L.G."/>
            <person name="Martin F.M."/>
        </authorList>
    </citation>
    <scope>NUCLEOTIDE SEQUENCE</scope>
    <source>
        <strain evidence="1">UP504</strain>
    </source>
</reference>
<dbReference type="Proteomes" id="UP000886523">
    <property type="component" value="Unassembled WGS sequence"/>
</dbReference>
<evidence type="ECO:0000313" key="1">
    <source>
        <dbReference type="EMBL" id="KAF9519525.1"/>
    </source>
</evidence>
<evidence type="ECO:0008006" key="3">
    <source>
        <dbReference type="Google" id="ProtNLM"/>
    </source>
</evidence>
<dbReference type="OrthoDB" id="10257948at2759"/>
<dbReference type="CDD" id="cd02989">
    <property type="entry name" value="Phd_like_TxnDC9"/>
    <property type="match status" value="1"/>
</dbReference>
<dbReference type="InterPro" id="IPR036249">
    <property type="entry name" value="Thioredoxin-like_sf"/>
</dbReference>